<evidence type="ECO:0000256" key="8">
    <source>
        <dbReference type="ARBA" id="ARBA00023146"/>
    </source>
</evidence>
<proteinExistence type="inferred from homology"/>
<dbReference type="SUPFAM" id="SSF46589">
    <property type="entry name" value="tRNA-binding arm"/>
    <property type="match status" value="1"/>
</dbReference>
<keyword evidence="3" id="KW-0963">Cytoplasm</keyword>
<evidence type="ECO:0000256" key="5">
    <source>
        <dbReference type="ARBA" id="ARBA00022741"/>
    </source>
</evidence>
<dbReference type="SUPFAM" id="SSF55681">
    <property type="entry name" value="Class II aaRS and biotin synthetases"/>
    <property type="match status" value="1"/>
</dbReference>
<dbReference type="InterPro" id="IPR015866">
    <property type="entry name" value="Ser-tRNA-synth_1_N"/>
</dbReference>
<keyword evidence="5" id="KW-0547">Nucleotide-binding</keyword>
<dbReference type="Pfam" id="PF00587">
    <property type="entry name" value="tRNA-synt_2b"/>
    <property type="match status" value="1"/>
</dbReference>
<comment type="pathway">
    <text evidence="1">Aminoacyl-tRNA biosynthesis; selenocysteinyl-tRNA(Sec) biosynthesis; L-seryl-tRNA(Sec) from L-serine and tRNA(Sec): step 1/1.</text>
</comment>
<dbReference type="InterPro" id="IPR010978">
    <property type="entry name" value="tRNA-bd_arm"/>
</dbReference>
<dbReference type="GO" id="GO:0004828">
    <property type="term" value="F:serine-tRNA ligase activity"/>
    <property type="evidence" value="ECO:0007669"/>
    <property type="project" value="UniProtKB-EC"/>
</dbReference>
<evidence type="ECO:0000256" key="3">
    <source>
        <dbReference type="ARBA" id="ARBA00022490"/>
    </source>
</evidence>
<gene>
    <name evidence="15" type="ORF">S01H4_24351</name>
</gene>
<comment type="catalytic activity">
    <reaction evidence="12">
        <text>tRNA(Ser) + L-serine + ATP = L-seryl-tRNA(Ser) + AMP + diphosphate + H(+)</text>
        <dbReference type="Rhea" id="RHEA:12292"/>
        <dbReference type="Rhea" id="RHEA-COMP:9669"/>
        <dbReference type="Rhea" id="RHEA-COMP:9703"/>
        <dbReference type="ChEBI" id="CHEBI:15378"/>
        <dbReference type="ChEBI" id="CHEBI:30616"/>
        <dbReference type="ChEBI" id="CHEBI:33019"/>
        <dbReference type="ChEBI" id="CHEBI:33384"/>
        <dbReference type="ChEBI" id="CHEBI:78442"/>
        <dbReference type="ChEBI" id="CHEBI:78533"/>
        <dbReference type="ChEBI" id="CHEBI:456215"/>
        <dbReference type="EC" id="6.1.1.11"/>
    </reaction>
</comment>
<dbReference type="Gene3D" id="1.10.287.40">
    <property type="entry name" value="Serine-tRNA synthetase, tRNA binding domain"/>
    <property type="match status" value="1"/>
</dbReference>
<dbReference type="Pfam" id="PF02403">
    <property type="entry name" value="Seryl_tRNA_N"/>
    <property type="match status" value="1"/>
</dbReference>
<dbReference type="Gene3D" id="3.30.930.10">
    <property type="entry name" value="Bira Bifunctional Protein, Domain 2"/>
    <property type="match status" value="1"/>
</dbReference>
<keyword evidence="6" id="KW-0067">ATP-binding</keyword>
<dbReference type="AlphaFoldDB" id="X1BUY0"/>
<reference evidence="15" key="1">
    <citation type="journal article" date="2014" name="Front. Microbiol.">
        <title>High frequency of phylogenetically diverse reductive dehalogenase-homologous genes in deep subseafloor sedimentary metagenomes.</title>
        <authorList>
            <person name="Kawai M."/>
            <person name="Futagami T."/>
            <person name="Toyoda A."/>
            <person name="Takaki Y."/>
            <person name="Nishi S."/>
            <person name="Hori S."/>
            <person name="Arai W."/>
            <person name="Tsubouchi T."/>
            <person name="Morono Y."/>
            <person name="Uchiyama I."/>
            <person name="Ito T."/>
            <person name="Fujiyama A."/>
            <person name="Inagaki F."/>
            <person name="Takami H."/>
        </authorList>
    </citation>
    <scope>NUCLEOTIDE SEQUENCE</scope>
    <source>
        <strain evidence="15">Expedition CK06-06</strain>
    </source>
</reference>
<evidence type="ECO:0000256" key="2">
    <source>
        <dbReference type="ARBA" id="ARBA00010728"/>
    </source>
</evidence>
<dbReference type="InterPro" id="IPR045864">
    <property type="entry name" value="aa-tRNA-synth_II/BPL/LPL"/>
</dbReference>
<evidence type="ECO:0000256" key="7">
    <source>
        <dbReference type="ARBA" id="ARBA00022917"/>
    </source>
</evidence>
<keyword evidence="8" id="KW-0030">Aminoacyl-tRNA synthetase</keyword>
<evidence type="ECO:0000256" key="11">
    <source>
        <dbReference type="ARBA" id="ARBA00047929"/>
    </source>
</evidence>
<dbReference type="GO" id="GO:0005524">
    <property type="term" value="F:ATP binding"/>
    <property type="evidence" value="ECO:0007669"/>
    <property type="project" value="UniProtKB-KW"/>
</dbReference>
<evidence type="ECO:0000256" key="4">
    <source>
        <dbReference type="ARBA" id="ARBA00022598"/>
    </source>
</evidence>
<dbReference type="InterPro" id="IPR002314">
    <property type="entry name" value="aa-tRNA-synt_IIb"/>
</dbReference>
<evidence type="ECO:0000256" key="10">
    <source>
        <dbReference type="ARBA" id="ARBA00039158"/>
    </source>
</evidence>
<dbReference type="InterPro" id="IPR042103">
    <property type="entry name" value="SerRS_1_N_sf"/>
</dbReference>
<protein>
    <recommendedName>
        <fullName evidence="10">Serine--tRNA ligase</fullName>
    </recommendedName>
    <alternativeName>
        <fullName evidence="9">Seryl-tRNA(Ser/Sec) synthetase</fullName>
    </alternativeName>
</protein>
<organism evidence="15">
    <name type="scientific">marine sediment metagenome</name>
    <dbReference type="NCBI Taxonomy" id="412755"/>
    <lineage>
        <taxon>unclassified sequences</taxon>
        <taxon>metagenomes</taxon>
        <taxon>ecological metagenomes</taxon>
    </lineage>
</organism>
<dbReference type="PANTHER" id="PTHR43697">
    <property type="entry name" value="SERYL-TRNA SYNTHETASE"/>
    <property type="match status" value="1"/>
</dbReference>
<sequence length="276" mass="31217">MIDPKLFRNDIEGVAKNLNRRKFKLDIDLLQKLEEKRKEVQQKTQALQTERNSASKNIGQAKAKGEDIKPLLDEVAHLGDELKNHENELNDIQLQITNYQLTVPNLIDESVPDGNDEADNKVIREWGSPKDFSFKVKDHIELGEQSGLLDFEAAAKLSGARFNVLHGNLARLHRALAQFMLDLHINEHGYTEQYVPYLVLEHCLYGTGQLPKFAADHFTIGGDWEFSLIPTAEVPLTNLVRDSILKAEELPLKFVAQTPCFRSEAGSYGKDTRGMI</sequence>
<feature type="domain" description="Aminoacyl-transfer RNA synthetases class-II family profile" evidence="14">
    <location>
        <begin position="138"/>
        <end position="276"/>
    </location>
</feature>
<dbReference type="PROSITE" id="PS50862">
    <property type="entry name" value="AA_TRNA_LIGASE_II"/>
    <property type="match status" value="1"/>
</dbReference>
<name>X1BUY0_9ZZZZ</name>
<feature type="region of interest" description="Disordered" evidence="13">
    <location>
        <begin position="41"/>
        <end position="62"/>
    </location>
</feature>
<dbReference type="InterPro" id="IPR006195">
    <property type="entry name" value="aa-tRNA-synth_II"/>
</dbReference>
<comment type="similarity">
    <text evidence="2">Belongs to the class-II aminoacyl-tRNA synthetase family. Type-1 seryl-tRNA synthetase subfamily.</text>
</comment>
<evidence type="ECO:0000256" key="6">
    <source>
        <dbReference type="ARBA" id="ARBA00022840"/>
    </source>
</evidence>
<evidence type="ECO:0000259" key="14">
    <source>
        <dbReference type="PROSITE" id="PS50862"/>
    </source>
</evidence>
<evidence type="ECO:0000256" key="1">
    <source>
        <dbReference type="ARBA" id="ARBA00005045"/>
    </source>
</evidence>
<evidence type="ECO:0000256" key="13">
    <source>
        <dbReference type="SAM" id="MobiDB-lite"/>
    </source>
</evidence>
<evidence type="ECO:0000313" key="15">
    <source>
        <dbReference type="EMBL" id="GAG84947.1"/>
    </source>
</evidence>
<dbReference type="EMBL" id="BART01011427">
    <property type="protein sequence ID" value="GAG84947.1"/>
    <property type="molecule type" value="Genomic_DNA"/>
</dbReference>
<evidence type="ECO:0000256" key="9">
    <source>
        <dbReference type="ARBA" id="ARBA00033352"/>
    </source>
</evidence>
<feature type="non-terminal residue" evidence="15">
    <location>
        <position position="276"/>
    </location>
</feature>
<comment type="caution">
    <text evidence="15">The sequence shown here is derived from an EMBL/GenBank/DDBJ whole genome shotgun (WGS) entry which is preliminary data.</text>
</comment>
<evidence type="ECO:0000256" key="12">
    <source>
        <dbReference type="ARBA" id="ARBA00048823"/>
    </source>
</evidence>
<comment type="catalytic activity">
    <reaction evidence="11">
        <text>tRNA(Sec) + L-serine + ATP = L-seryl-tRNA(Sec) + AMP + diphosphate + H(+)</text>
        <dbReference type="Rhea" id="RHEA:42580"/>
        <dbReference type="Rhea" id="RHEA-COMP:9742"/>
        <dbReference type="Rhea" id="RHEA-COMP:10128"/>
        <dbReference type="ChEBI" id="CHEBI:15378"/>
        <dbReference type="ChEBI" id="CHEBI:30616"/>
        <dbReference type="ChEBI" id="CHEBI:33019"/>
        <dbReference type="ChEBI" id="CHEBI:33384"/>
        <dbReference type="ChEBI" id="CHEBI:78442"/>
        <dbReference type="ChEBI" id="CHEBI:78533"/>
        <dbReference type="ChEBI" id="CHEBI:456215"/>
        <dbReference type="EC" id="6.1.1.11"/>
    </reaction>
</comment>
<keyword evidence="4" id="KW-0436">Ligase</keyword>
<accession>X1BUY0</accession>
<dbReference type="GO" id="GO:0006418">
    <property type="term" value="P:tRNA aminoacylation for protein translation"/>
    <property type="evidence" value="ECO:0007669"/>
    <property type="project" value="InterPro"/>
</dbReference>
<keyword evidence="7" id="KW-0648">Protein biosynthesis</keyword>
<dbReference type="PANTHER" id="PTHR43697:SF1">
    <property type="entry name" value="SERINE--TRNA LIGASE"/>
    <property type="match status" value="1"/>
</dbReference>
<feature type="compositionally biased region" description="Polar residues" evidence="13">
    <location>
        <begin position="42"/>
        <end position="58"/>
    </location>
</feature>